<dbReference type="InterPro" id="IPR017853">
    <property type="entry name" value="GH"/>
</dbReference>
<dbReference type="InterPro" id="IPR036962">
    <property type="entry name" value="Glyco_hydro_3_N_sf"/>
</dbReference>
<feature type="signal peptide" evidence="7">
    <location>
        <begin position="1"/>
        <end position="22"/>
    </location>
</feature>
<dbReference type="RefSeq" id="WP_005883153.1">
    <property type="nucleotide sequence ID" value="NZ_ADNU01000023.1"/>
</dbReference>
<dbReference type="OrthoDB" id="9805821at2"/>
<dbReference type="PROSITE" id="PS51257">
    <property type="entry name" value="PROKAR_LIPOPROTEIN"/>
    <property type="match status" value="1"/>
</dbReference>
<dbReference type="PANTHER" id="PTHR30480:SF13">
    <property type="entry name" value="BETA-HEXOSAMINIDASE"/>
    <property type="match status" value="1"/>
</dbReference>
<keyword evidence="10" id="KW-1185">Reference proteome</keyword>
<accession>D4YLS1</accession>
<organism evidence="9 10">
    <name type="scientific">Brevibacterium mcbrellneri ATCC 49030</name>
    <dbReference type="NCBI Taxonomy" id="585530"/>
    <lineage>
        <taxon>Bacteria</taxon>
        <taxon>Bacillati</taxon>
        <taxon>Actinomycetota</taxon>
        <taxon>Actinomycetes</taxon>
        <taxon>Micrococcales</taxon>
        <taxon>Brevibacteriaceae</taxon>
        <taxon>Brevibacterium</taxon>
    </lineage>
</organism>
<dbReference type="Proteomes" id="UP000005714">
    <property type="component" value="Unassembled WGS sequence"/>
</dbReference>
<protein>
    <recommendedName>
        <fullName evidence="3">beta-N-acetylhexosaminidase</fullName>
        <ecNumber evidence="3">3.2.1.52</ecNumber>
    </recommendedName>
</protein>
<dbReference type="EMBL" id="ADNU01000023">
    <property type="protein sequence ID" value="EFG47804.1"/>
    <property type="molecule type" value="Genomic_DNA"/>
</dbReference>
<keyword evidence="7" id="KW-0732">Signal</keyword>
<dbReference type="eggNOG" id="COG1472">
    <property type="taxonomic scope" value="Bacteria"/>
</dbReference>
<proteinExistence type="inferred from homology"/>
<dbReference type="STRING" id="585530.HMPREF0183_0881"/>
<feature type="chain" id="PRO_5038681705" description="beta-N-acetylhexosaminidase" evidence="7">
    <location>
        <begin position="23"/>
        <end position="536"/>
    </location>
</feature>
<dbReference type="GO" id="GO:0009254">
    <property type="term" value="P:peptidoglycan turnover"/>
    <property type="evidence" value="ECO:0007669"/>
    <property type="project" value="TreeGrafter"/>
</dbReference>
<dbReference type="GO" id="GO:0005975">
    <property type="term" value="P:carbohydrate metabolic process"/>
    <property type="evidence" value="ECO:0007669"/>
    <property type="project" value="InterPro"/>
</dbReference>
<keyword evidence="4 9" id="KW-0378">Hydrolase</keyword>
<evidence type="ECO:0000256" key="5">
    <source>
        <dbReference type="ARBA" id="ARBA00023295"/>
    </source>
</evidence>
<evidence type="ECO:0000259" key="8">
    <source>
        <dbReference type="Pfam" id="PF00933"/>
    </source>
</evidence>
<dbReference type="Gene3D" id="3.20.20.300">
    <property type="entry name" value="Glycoside hydrolase, family 3, N-terminal domain"/>
    <property type="match status" value="1"/>
</dbReference>
<reference evidence="9 10" key="1">
    <citation type="submission" date="2010-04" db="EMBL/GenBank/DDBJ databases">
        <authorList>
            <person name="Qin X."/>
            <person name="Bachman B."/>
            <person name="Battles P."/>
            <person name="Bell A."/>
            <person name="Bess C."/>
            <person name="Bickham C."/>
            <person name="Chaboub L."/>
            <person name="Chen D."/>
            <person name="Coyle M."/>
            <person name="Deiros D.R."/>
            <person name="Dinh H."/>
            <person name="Forbes L."/>
            <person name="Fowler G."/>
            <person name="Francisco L."/>
            <person name="Fu Q."/>
            <person name="Gubbala S."/>
            <person name="Hale W."/>
            <person name="Han Y."/>
            <person name="Hemphill L."/>
            <person name="Highlander S.K."/>
            <person name="Hirani K."/>
            <person name="Hogues M."/>
            <person name="Jackson L."/>
            <person name="Jakkamsetti A."/>
            <person name="Javaid M."/>
            <person name="Jiang H."/>
            <person name="Korchina V."/>
            <person name="Kovar C."/>
            <person name="Lara F."/>
            <person name="Lee S."/>
            <person name="Mata R."/>
            <person name="Mathew T."/>
            <person name="Moen C."/>
            <person name="Morales K."/>
            <person name="Munidasa M."/>
            <person name="Nazareth L."/>
            <person name="Ngo R."/>
            <person name="Nguyen L."/>
            <person name="Okwuonu G."/>
            <person name="Ongeri F."/>
            <person name="Patil S."/>
            <person name="Petrosino J."/>
            <person name="Pham C."/>
            <person name="Pham P."/>
            <person name="Pu L.-L."/>
            <person name="Puazo M."/>
            <person name="Raj R."/>
            <person name="Reid J."/>
            <person name="Rouhana J."/>
            <person name="Saada N."/>
            <person name="Shang Y."/>
            <person name="Simmons D."/>
            <person name="Thornton R."/>
            <person name="Warren J."/>
            <person name="Weissenberger G."/>
            <person name="Zhang J."/>
            <person name="Zhang L."/>
            <person name="Zhou C."/>
            <person name="Zhu D."/>
            <person name="Muzny D."/>
            <person name="Worley K."/>
            <person name="Gibbs R."/>
        </authorList>
    </citation>
    <scope>NUCLEOTIDE SEQUENCE [LARGE SCALE GENOMIC DNA]</scope>
    <source>
        <strain evidence="9 10">ATCC 49030</strain>
    </source>
</reference>
<evidence type="ECO:0000256" key="4">
    <source>
        <dbReference type="ARBA" id="ARBA00022801"/>
    </source>
</evidence>
<dbReference type="SUPFAM" id="SSF51445">
    <property type="entry name" value="(Trans)glycosidases"/>
    <property type="match status" value="1"/>
</dbReference>
<gene>
    <name evidence="9" type="primary">nagZ</name>
    <name evidence="9" type="ORF">HMPREF0183_0881</name>
</gene>
<name>D4YLS1_9MICO</name>
<evidence type="ECO:0000256" key="6">
    <source>
        <dbReference type="SAM" id="MobiDB-lite"/>
    </source>
</evidence>
<dbReference type="AlphaFoldDB" id="D4YLS1"/>
<sequence length="536" mass="55652">MRRLITAGICALLLAGCGGTQGTSTQTSGPAQETEKSDTASNAPETPQAQGPAPVEGISDEDTSEAKKIVEKMSDEELAGSVLMMTYQGTDPQVAADTIERLHLSGSIVMTYNLGETATLKDLKATTSAIKAGGKDRDWPVLTSVDQEGGPVARVRSATMPFPPLMAGGAVRNKDTVTNATHAQGAELRDAGFSIDFAPVADVTVGAKDPAINVRSAGDKSDAVSDTVAAAVSGYSKAGIGSAAKHFPGHGSLTVDSHESLPVSKKSLKKLSKTEYEPFKKAAEVGVPLIMVGHIAVPGNEKLPGDLNPEVYEALRKDVGFEHVAVTDALNMGAVTQKDSALTAIKAGADLALMPHDTEQAHASIVKAVKSGDLPRKRITEAATRVVSLSLWQKRSAEIAQGSAPKTEDALRAYAEESLSVISGTCQVAKPLKKARVVGDDEVAVQRLSKAFENNGVSVGSGPTVSVGQKPADGAKYVVGIGAPWNVDRAKADTVIATYSGNEYAMDAAAKYLTGTLEAKAQVPVKVRAKSPQCGK</sequence>
<evidence type="ECO:0000256" key="3">
    <source>
        <dbReference type="ARBA" id="ARBA00012663"/>
    </source>
</evidence>
<evidence type="ECO:0000256" key="2">
    <source>
        <dbReference type="ARBA" id="ARBA00005336"/>
    </source>
</evidence>
<dbReference type="PANTHER" id="PTHR30480">
    <property type="entry name" value="BETA-HEXOSAMINIDASE-RELATED"/>
    <property type="match status" value="1"/>
</dbReference>
<dbReference type="EC" id="3.2.1.52" evidence="3"/>
<dbReference type="GO" id="GO:0004563">
    <property type="term" value="F:beta-N-acetylhexosaminidase activity"/>
    <property type="evidence" value="ECO:0007669"/>
    <property type="project" value="UniProtKB-EC"/>
</dbReference>
<keyword evidence="5 9" id="KW-0326">Glycosidase</keyword>
<evidence type="ECO:0000256" key="7">
    <source>
        <dbReference type="SAM" id="SignalP"/>
    </source>
</evidence>
<comment type="similarity">
    <text evidence="2">Belongs to the glycosyl hydrolase 3 family.</text>
</comment>
<comment type="caution">
    <text evidence="9">The sequence shown here is derived from an EMBL/GenBank/DDBJ whole genome shotgun (WGS) entry which is preliminary data.</text>
</comment>
<dbReference type="InterPro" id="IPR050226">
    <property type="entry name" value="NagZ_Beta-hexosaminidase"/>
</dbReference>
<dbReference type="InterPro" id="IPR001764">
    <property type="entry name" value="Glyco_hydro_3_N"/>
</dbReference>
<feature type="domain" description="Glycoside hydrolase family 3 N-terminal" evidence="8">
    <location>
        <begin position="90"/>
        <end position="389"/>
    </location>
</feature>
<evidence type="ECO:0000256" key="1">
    <source>
        <dbReference type="ARBA" id="ARBA00001231"/>
    </source>
</evidence>
<evidence type="ECO:0000313" key="10">
    <source>
        <dbReference type="Proteomes" id="UP000005714"/>
    </source>
</evidence>
<feature type="region of interest" description="Disordered" evidence="6">
    <location>
        <begin position="20"/>
        <end position="65"/>
    </location>
</feature>
<evidence type="ECO:0000313" key="9">
    <source>
        <dbReference type="EMBL" id="EFG47804.1"/>
    </source>
</evidence>
<comment type="catalytic activity">
    <reaction evidence="1">
        <text>Hydrolysis of terminal non-reducing N-acetyl-D-hexosamine residues in N-acetyl-beta-D-hexosaminides.</text>
        <dbReference type="EC" id="3.2.1.52"/>
    </reaction>
</comment>
<dbReference type="Pfam" id="PF00933">
    <property type="entry name" value="Glyco_hydro_3"/>
    <property type="match status" value="1"/>
</dbReference>
<feature type="compositionally biased region" description="Polar residues" evidence="6">
    <location>
        <begin position="39"/>
        <end position="49"/>
    </location>
</feature>